<keyword evidence="2" id="KW-1133">Transmembrane helix</keyword>
<sequence length="252" mass="28006">MAIIWGLDLREIQWRKFKGSHMFSPIYHLQKTKMIVYQIAMILCVCSESVGTASLSDYVDQQDGISRRSGSRARVHNNDIVGIFSYNIFVGIAVATIFGSGFFFDLFWPERRESLSVKWAWKISSVVVSIMALADALALTVIVATHSAHISGVSPEEAAVWFQSNPKPDRVYRHYSYNIGSVVLLWPGVVASFASTYIMWKSIQHNDIHGPKAAAYRMENAKEDSNDAADEAPIPMTAPARASTPSQPYPGT</sequence>
<name>A0A1E1KCZ6_9HELO</name>
<proteinExistence type="predicted"/>
<protein>
    <submittedName>
        <fullName evidence="3">Uncharacterized protein</fullName>
    </submittedName>
</protein>
<reference evidence="4" key="1">
    <citation type="submission" date="2016-03" db="EMBL/GenBank/DDBJ databases">
        <authorList>
            <person name="Guldener U."/>
        </authorList>
    </citation>
    <scope>NUCLEOTIDE SEQUENCE [LARGE SCALE GENOMIC DNA]</scope>
    <source>
        <strain evidence="4">04CH-RAC-A.6.1</strain>
    </source>
</reference>
<feature type="transmembrane region" description="Helical" evidence="2">
    <location>
        <begin position="123"/>
        <end position="144"/>
    </location>
</feature>
<dbReference type="EMBL" id="FJUX01000024">
    <property type="protein sequence ID" value="CZS95926.1"/>
    <property type="molecule type" value="Genomic_DNA"/>
</dbReference>
<feature type="transmembrane region" description="Helical" evidence="2">
    <location>
        <begin position="177"/>
        <end position="200"/>
    </location>
</feature>
<keyword evidence="2" id="KW-0812">Transmembrane</keyword>
<keyword evidence="4" id="KW-1185">Reference proteome</keyword>
<dbReference type="OrthoDB" id="3596006at2759"/>
<gene>
    <name evidence="3" type="ORF">RAG0_05401</name>
</gene>
<feature type="transmembrane region" description="Helical" evidence="2">
    <location>
        <begin position="80"/>
        <end position="103"/>
    </location>
</feature>
<accession>A0A1E1KCZ6</accession>
<evidence type="ECO:0000313" key="3">
    <source>
        <dbReference type="EMBL" id="CZS95926.1"/>
    </source>
</evidence>
<dbReference type="Proteomes" id="UP000178912">
    <property type="component" value="Unassembled WGS sequence"/>
</dbReference>
<evidence type="ECO:0000313" key="4">
    <source>
        <dbReference type="Proteomes" id="UP000178912"/>
    </source>
</evidence>
<dbReference type="AlphaFoldDB" id="A0A1E1KCZ6"/>
<evidence type="ECO:0000256" key="2">
    <source>
        <dbReference type="SAM" id="Phobius"/>
    </source>
</evidence>
<organism evidence="3 4">
    <name type="scientific">Rhynchosporium agropyri</name>
    <dbReference type="NCBI Taxonomy" id="914238"/>
    <lineage>
        <taxon>Eukaryota</taxon>
        <taxon>Fungi</taxon>
        <taxon>Dikarya</taxon>
        <taxon>Ascomycota</taxon>
        <taxon>Pezizomycotina</taxon>
        <taxon>Leotiomycetes</taxon>
        <taxon>Helotiales</taxon>
        <taxon>Ploettnerulaceae</taxon>
        <taxon>Rhynchosporium</taxon>
    </lineage>
</organism>
<keyword evidence="2" id="KW-0472">Membrane</keyword>
<feature type="region of interest" description="Disordered" evidence="1">
    <location>
        <begin position="219"/>
        <end position="252"/>
    </location>
</feature>
<evidence type="ECO:0000256" key="1">
    <source>
        <dbReference type="SAM" id="MobiDB-lite"/>
    </source>
</evidence>